<dbReference type="InterPro" id="IPR045851">
    <property type="entry name" value="AMP-bd_C_sf"/>
</dbReference>
<reference evidence="4" key="1">
    <citation type="submission" date="2016-10" db="EMBL/GenBank/DDBJ databases">
        <authorList>
            <person name="Varghese N."/>
            <person name="Submissions S."/>
        </authorList>
    </citation>
    <scope>NUCLEOTIDE SEQUENCE [LARGE SCALE GENOMIC DNA]</scope>
    <source>
        <strain evidence="4">DSM 22620</strain>
    </source>
</reference>
<protein>
    <submittedName>
        <fullName evidence="3">Amino acid adenylation domain-containing protein</fullName>
    </submittedName>
</protein>
<evidence type="ECO:0000259" key="1">
    <source>
        <dbReference type="Pfam" id="PF00501"/>
    </source>
</evidence>
<dbReference type="InterPro" id="IPR010071">
    <property type="entry name" value="AA_adenyl_dom"/>
</dbReference>
<dbReference type="NCBIfam" id="TIGR01733">
    <property type="entry name" value="AA-adenyl-dom"/>
    <property type="match status" value="1"/>
</dbReference>
<gene>
    <name evidence="3" type="ORF">SAMN04489857_0416</name>
</gene>
<dbReference type="GO" id="GO:0043041">
    <property type="term" value="P:amino acid activation for nonribosomal peptide biosynthetic process"/>
    <property type="evidence" value="ECO:0007669"/>
    <property type="project" value="TreeGrafter"/>
</dbReference>
<dbReference type="AlphaFoldDB" id="A0A1H1KVY7"/>
<sequence>MTNVLEWLEASALRLPNKPAVADPAGAMTFAELRAASASVGTWLARRMRPRTAVALYLEKSPLALAGMLGAVYAGGFYSVLDVRQTPTRLASICQSLQPACILTDRGNLERAHQLFDGLGYQVAPLEDVALTATDEDALLAIRAQSTDIDPLYVNFTSGSTGTPKGVVVGHRSVIDFIPTLDRTFGIGEDDVLANQAPFDFDVSVKDIYSGLLQGATVRLVPRDYFVNPTQLMDYLCDTGATTLIWAVSALCFISIMGGLDYRVPKSIRRVMFSGEVMPPKQLREWQRHLPGAQYVNLYGPTEITCNCTYFVVDRVYKKGEVIPMGQPFPNEKVFLLGPDDTLVSEAGVEGEVCVSGTALGLGYLGDPDRTAEAFVQNPLNDRWLERIYRTGDLATYDDAGNLVYASRKDHQIKHLGQRIELGDIEAAAQAVEGVQRACCLYDHRRKRIHLVYMGDVPKEELFGALKVALPQYMVPNKVHQTERLPLTKNGKIDRRALEEAVGIKH</sequence>
<dbReference type="InterPro" id="IPR025110">
    <property type="entry name" value="AMP-bd_C"/>
</dbReference>
<dbReference type="Proteomes" id="UP000199480">
    <property type="component" value="Chromosome I"/>
</dbReference>
<dbReference type="InterPro" id="IPR042099">
    <property type="entry name" value="ANL_N_sf"/>
</dbReference>
<dbReference type="PANTHER" id="PTHR45527">
    <property type="entry name" value="NONRIBOSOMAL PEPTIDE SYNTHETASE"/>
    <property type="match status" value="1"/>
</dbReference>
<dbReference type="GO" id="GO:0005737">
    <property type="term" value="C:cytoplasm"/>
    <property type="evidence" value="ECO:0007669"/>
    <property type="project" value="TreeGrafter"/>
</dbReference>
<dbReference type="InterPro" id="IPR000873">
    <property type="entry name" value="AMP-dep_synth/lig_dom"/>
</dbReference>
<dbReference type="OrthoDB" id="2472181at2"/>
<accession>A0A1H1KVY7</accession>
<organism evidence="3 4">
    <name type="scientific">Parafannyhessea umbonata</name>
    <dbReference type="NCBI Taxonomy" id="604330"/>
    <lineage>
        <taxon>Bacteria</taxon>
        <taxon>Bacillati</taxon>
        <taxon>Actinomycetota</taxon>
        <taxon>Coriobacteriia</taxon>
        <taxon>Coriobacteriales</taxon>
        <taxon>Atopobiaceae</taxon>
        <taxon>Parafannyhessea</taxon>
    </lineage>
</organism>
<dbReference type="Gene3D" id="3.30.300.30">
    <property type="match status" value="1"/>
</dbReference>
<dbReference type="InterPro" id="IPR020845">
    <property type="entry name" value="AMP-binding_CS"/>
</dbReference>
<dbReference type="Pfam" id="PF13193">
    <property type="entry name" value="AMP-binding_C"/>
    <property type="match status" value="1"/>
</dbReference>
<evidence type="ECO:0000313" key="4">
    <source>
        <dbReference type="Proteomes" id="UP000199480"/>
    </source>
</evidence>
<dbReference type="PANTHER" id="PTHR45527:SF1">
    <property type="entry name" value="FATTY ACID SYNTHASE"/>
    <property type="match status" value="1"/>
</dbReference>
<proteinExistence type="predicted"/>
<dbReference type="GO" id="GO:0031177">
    <property type="term" value="F:phosphopantetheine binding"/>
    <property type="evidence" value="ECO:0007669"/>
    <property type="project" value="TreeGrafter"/>
</dbReference>
<dbReference type="Pfam" id="PF00501">
    <property type="entry name" value="AMP-binding"/>
    <property type="match status" value="1"/>
</dbReference>
<dbReference type="EMBL" id="LT629759">
    <property type="protein sequence ID" value="SDR66433.1"/>
    <property type="molecule type" value="Genomic_DNA"/>
</dbReference>
<dbReference type="RefSeq" id="WP_090861401.1">
    <property type="nucleotide sequence ID" value="NZ_LT629759.1"/>
</dbReference>
<evidence type="ECO:0000259" key="2">
    <source>
        <dbReference type="Pfam" id="PF13193"/>
    </source>
</evidence>
<dbReference type="GeneID" id="78499793"/>
<dbReference type="CDD" id="cd05930">
    <property type="entry name" value="A_NRPS"/>
    <property type="match status" value="1"/>
</dbReference>
<dbReference type="SUPFAM" id="SSF56801">
    <property type="entry name" value="Acetyl-CoA synthetase-like"/>
    <property type="match status" value="1"/>
</dbReference>
<dbReference type="Gene3D" id="3.40.50.12780">
    <property type="entry name" value="N-terminal domain of ligase-like"/>
    <property type="match status" value="1"/>
</dbReference>
<feature type="domain" description="AMP-dependent synthetase/ligase" evidence="1">
    <location>
        <begin position="9"/>
        <end position="365"/>
    </location>
</feature>
<dbReference type="GO" id="GO:0044550">
    <property type="term" value="P:secondary metabolite biosynthetic process"/>
    <property type="evidence" value="ECO:0007669"/>
    <property type="project" value="TreeGrafter"/>
</dbReference>
<feature type="domain" description="AMP-binding enzyme C-terminal" evidence="2">
    <location>
        <begin position="425"/>
        <end position="492"/>
    </location>
</feature>
<name>A0A1H1KVY7_9ACTN</name>
<dbReference type="PROSITE" id="PS00455">
    <property type="entry name" value="AMP_BINDING"/>
    <property type="match status" value="1"/>
</dbReference>
<evidence type="ECO:0000313" key="3">
    <source>
        <dbReference type="EMBL" id="SDR66433.1"/>
    </source>
</evidence>